<sequence>MTCQDNVNVLFGINQDFSCPSSSFTSFCTNVNAATSFLKGGDATSLVNATFFTVTATSTTITIDPTSEYYFTTAATPNINTIVSAIGAINDY</sequence>
<evidence type="ECO:0000313" key="1">
    <source>
        <dbReference type="EMBL" id="CAF4234293.1"/>
    </source>
</evidence>
<protein>
    <submittedName>
        <fullName evidence="1">Uncharacterized protein</fullName>
    </submittedName>
</protein>
<reference evidence="1" key="1">
    <citation type="submission" date="2021-02" db="EMBL/GenBank/DDBJ databases">
        <authorList>
            <person name="Nowell W R."/>
        </authorList>
    </citation>
    <scope>NUCLEOTIDE SEQUENCE</scope>
</reference>
<dbReference type="Proteomes" id="UP000681720">
    <property type="component" value="Unassembled WGS sequence"/>
</dbReference>
<proteinExistence type="predicted"/>
<dbReference type="EMBL" id="CAJOBJ010024279">
    <property type="protein sequence ID" value="CAF4234293.1"/>
    <property type="molecule type" value="Genomic_DNA"/>
</dbReference>
<evidence type="ECO:0000313" key="2">
    <source>
        <dbReference type="EMBL" id="CAF5177722.1"/>
    </source>
</evidence>
<name>A0A8S2SQ28_9BILA</name>
<comment type="caution">
    <text evidence="1">The sequence shown here is derived from an EMBL/GenBank/DDBJ whole genome shotgun (WGS) entry which is preliminary data.</text>
</comment>
<evidence type="ECO:0000313" key="3">
    <source>
        <dbReference type="Proteomes" id="UP000681720"/>
    </source>
</evidence>
<gene>
    <name evidence="2" type="ORF">BYL167_LOCUS78473</name>
    <name evidence="1" type="ORF">GIL414_LOCUS22984</name>
</gene>
<dbReference type="AlphaFoldDB" id="A0A8S2SQ28"/>
<dbReference type="Proteomes" id="UP000681967">
    <property type="component" value="Unassembled WGS sequence"/>
</dbReference>
<organism evidence="1 3">
    <name type="scientific">Rotaria magnacalcarata</name>
    <dbReference type="NCBI Taxonomy" id="392030"/>
    <lineage>
        <taxon>Eukaryota</taxon>
        <taxon>Metazoa</taxon>
        <taxon>Spiralia</taxon>
        <taxon>Gnathifera</taxon>
        <taxon>Rotifera</taxon>
        <taxon>Eurotatoria</taxon>
        <taxon>Bdelloidea</taxon>
        <taxon>Philodinida</taxon>
        <taxon>Philodinidae</taxon>
        <taxon>Rotaria</taxon>
    </lineage>
</organism>
<accession>A0A8S2SQ28</accession>
<dbReference type="EMBL" id="CAJOBH010288121">
    <property type="protein sequence ID" value="CAF5177722.1"/>
    <property type="molecule type" value="Genomic_DNA"/>
</dbReference>
<feature type="non-terminal residue" evidence="1">
    <location>
        <position position="1"/>
    </location>
</feature>